<reference evidence="2 3" key="1">
    <citation type="journal article" date="2022" name="Mar. Drugs">
        <title>Bioassay-Guided Fractionation Leads to the Detection of Cholic Acid Generated by the Rare Thalassomonas sp.</title>
        <authorList>
            <person name="Pheiffer F."/>
            <person name="Schneider Y.K."/>
            <person name="Hansen E.H."/>
            <person name="Andersen J.H."/>
            <person name="Isaksson J."/>
            <person name="Busche T."/>
            <person name="R C."/>
            <person name="Kalinowski J."/>
            <person name="Zyl L.V."/>
            <person name="Trindade M."/>
        </authorList>
    </citation>
    <scope>NUCLEOTIDE SEQUENCE [LARGE SCALE GENOMIC DNA]</scope>
    <source>
        <strain evidence="2 3">A5K-61T</strain>
    </source>
</reference>
<dbReference type="RefSeq" id="WP_274054874.1">
    <property type="nucleotide sequence ID" value="NZ_CP059693.1"/>
</dbReference>
<dbReference type="InterPro" id="IPR036680">
    <property type="entry name" value="SPOR-like_sf"/>
</dbReference>
<keyword evidence="3" id="KW-1185">Reference proteome</keyword>
<evidence type="ECO:0000259" key="1">
    <source>
        <dbReference type="PROSITE" id="PS51724"/>
    </source>
</evidence>
<dbReference type="InterPro" id="IPR007730">
    <property type="entry name" value="SPOR-like_dom"/>
</dbReference>
<proteinExistence type="predicted"/>
<name>A0ABY7VN50_9GAMM</name>
<feature type="domain" description="SPOR" evidence="1">
    <location>
        <begin position="72"/>
        <end position="150"/>
    </location>
</feature>
<dbReference type="EMBL" id="CP059693">
    <property type="protein sequence ID" value="WDE14320.1"/>
    <property type="molecule type" value="Genomic_DNA"/>
</dbReference>
<evidence type="ECO:0000313" key="2">
    <source>
        <dbReference type="EMBL" id="WDE14320.1"/>
    </source>
</evidence>
<dbReference type="PROSITE" id="PS51724">
    <property type="entry name" value="SPOR"/>
    <property type="match status" value="1"/>
</dbReference>
<sequence>MKAKRTLALLRMIKNITALFVVLLAAGTGLTLYLPQFQPDSNGAGQHIHYQINQDSLKKPLLMSTTLLDPLEQQASGFGLRLGLFSQLAQAIRQGQAYSLAQIPDIVKVTDEQRYWYLLILGPYPSEDLAHQQSFQLEEKHGISTTLIRWPFAEKKAASSETAKVKMPSAP</sequence>
<gene>
    <name evidence="2" type="ORF">H3N35_13385</name>
</gene>
<organism evidence="2 3">
    <name type="scientific">Thalassomonas haliotis</name>
    <dbReference type="NCBI Taxonomy" id="485448"/>
    <lineage>
        <taxon>Bacteria</taxon>
        <taxon>Pseudomonadati</taxon>
        <taxon>Pseudomonadota</taxon>
        <taxon>Gammaproteobacteria</taxon>
        <taxon>Alteromonadales</taxon>
        <taxon>Colwelliaceae</taxon>
        <taxon>Thalassomonas</taxon>
    </lineage>
</organism>
<protein>
    <submittedName>
        <fullName evidence="2">SPOR domain-containing protein</fullName>
    </submittedName>
</protein>
<dbReference type="Pfam" id="PF05036">
    <property type="entry name" value="SPOR"/>
    <property type="match status" value="1"/>
</dbReference>
<dbReference type="SUPFAM" id="SSF110997">
    <property type="entry name" value="Sporulation related repeat"/>
    <property type="match status" value="1"/>
</dbReference>
<dbReference type="Proteomes" id="UP001215231">
    <property type="component" value="Chromosome"/>
</dbReference>
<accession>A0ABY7VN50</accession>
<evidence type="ECO:0000313" key="3">
    <source>
        <dbReference type="Proteomes" id="UP001215231"/>
    </source>
</evidence>